<feature type="domain" description="Bacteriophage T5 Orf172 DNA-binding" evidence="1">
    <location>
        <begin position="8"/>
        <end position="97"/>
    </location>
</feature>
<name>A0ABD8B7J0_9NEIS</name>
<evidence type="ECO:0000313" key="2">
    <source>
        <dbReference type="EMBL" id="XHH49920.1"/>
    </source>
</evidence>
<evidence type="ECO:0000313" key="3">
    <source>
        <dbReference type="Proteomes" id="UP000831534"/>
    </source>
</evidence>
<organism evidence="2 3">
    <name type="scientific">Conchiformibius kuhniae</name>
    <dbReference type="NCBI Taxonomy" id="211502"/>
    <lineage>
        <taxon>Bacteria</taxon>
        <taxon>Pseudomonadati</taxon>
        <taxon>Pseudomonadota</taxon>
        <taxon>Betaproteobacteria</taxon>
        <taxon>Neisseriales</taxon>
        <taxon>Neisseriaceae</taxon>
        <taxon>Conchiformibius</taxon>
    </lineage>
</organism>
<dbReference type="AlphaFoldDB" id="A0ABD8B7J0"/>
<reference evidence="2 3" key="1">
    <citation type="journal article" date="2022" name="Res Sq">
        <title>Evolution of multicellular longitudinally dividing oral cavity symbionts (Neisseriaceae).</title>
        <authorList>
            <person name="Nyongesa S."/>
            <person name="Weber P."/>
            <person name="Bernet E."/>
            <person name="Pullido F."/>
            <person name="Nieckarz M."/>
            <person name="Delaby M."/>
            <person name="Nieves C."/>
            <person name="Viehboeck T."/>
            <person name="Krause N."/>
            <person name="Rivera-Millot A."/>
            <person name="Nakamura A."/>
            <person name="Vischer N."/>
            <person name="VanNieuwenhze M."/>
            <person name="Brun Y."/>
            <person name="Cava F."/>
            <person name="Bulgheresi S."/>
            <person name="Veyrier F."/>
        </authorList>
    </citation>
    <scope>NUCLEOTIDE SEQUENCE [LARGE SCALE GENOMIC DNA]</scope>
    <source>
        <strain evidence="2 3">17694</strain>
    </source>
</reference>
<evidence type="ECO:0000259" key="1">
    <source>
        <dbReference type="Pfam" id="PF10544"/>
    </source>
</evidence>
<sequence>MVATDTQGYVYVLVSPNCDSLKIGGSDYPPFKRLKEINHSEPYKHWGKWELADFRQVRNWRKVKRSLHYAFRSRLNTRLPHQKELFRISLKEASDAFHAVDEDEIIGKPKVDRMFYDAPFRDYLQQLFVFAGLTHWLAYQGAWTFVLFPATEGGRYFTLNIGPHEVAFATLNRKSRPTEHMILTDCLILDFDEVAVWLAAHGGKTVAAHYQTAWPRAVCVHFVGDFATAAEFLHLPGVRRALIAYWHDALFDLKDRDKTSVYARFHHYNAVAKLNEYIAQNP</sequence>
<gene>
    <name evidence="2" type="ORF">LVJ77_12665</name>
</gene>
<accession>A0ABD8B7J0</accession>
<protein>
    <submittedName>
        <fullName evidence="2">GIY-YIG nuclease family protein</fullName>
    </submittedName>
</protein>
<dbReference type="EMBL" id="CP091521">
    <property type="protein sequence ID" value="XHH49920.1"/>
    <property type="molecule type" value="Genomic_DNA"/>
</dbReference>
<dbReference type="RefSeq" id="WP_027010188.1">
    <property type="nucleotide sequence ID" value="NZ_CP091521.1"/>
</dbReference>
<keyword evidence="3" id="KW-1185">Reference proteome</keyword>
<dbReference type="Proteomes" id="UP000831534">
    <property type="component" value="Chromosome"/>
</dbReference>
<dbReference type="Pfam" id="PF10544">
    <property type="entry name" value="T5orf172"/>
    <property type="match status" value="1"/>
</dbReference>
<dbReference type="KEGG" id="ckh:LVJ77_12665"/>
<proteinExistence type="predicted"/>
<dbReference type="InterPro" id="IPR018306">
    <property type="entry name" value="Phage_T5_Orf172_DNA-bd"/>
</dbReference>